<evidence type="ECO:0000313" key="4">
    <source>
        <dbReference type="Proteomes" id="UP000224740"/>
    </source>
</evidence>
<organism evidence="2 5">
    <name type="scientific">Malaciobacter marinus</name>
    <dbReference type="NCBI Taxonomy" id="505249"/>
    <lineage>
        <taxon>Bacteria</taxon>
        <taxon>Pseudomonadati</taxon>
        <taxon>Campylobacterota</taxon>
        <taxon>Epsilonproteobacteria</taxon>
        <taxon>Campylobacterales</taxon>
        <taxon>Arcobacteraceae</taxon>
        <taxon>Malaciobacter</taxon>
    </lineage>
</organism>
<dbReference type="AlphaFoldDB" id="A0A347TID7"/>
<proteinExistence type="predicted"/>
<accession>A0A347TID7</accession>
<dbReference type="Proteomes" id="UP000264693">
    <property type="component" value="Chromosome"/>
</dbReference>
<reference evidence="4" key="1">
    <citation type="submission" date="2017-09" db="EMBL/GenBank/DDBJ databases">
        <title>Arcobacter canalis sp. nov., a new species isolated from a water canal contaminated with urban sewage.</title>
        <authorList>
            <person name="Perez-Cataluna A."/>
            <person name="Salas-Masso N."/>
            <person name="Figueras M.J."/>
        </authorList>
    </citation>
    <scope>NUCLEOTIDE SEQUENCE [LARGE SCALE GENOMIC DNA]</scope>
    <source>
        <strain evidence="4">CECT 7727</strain>
    </source>
</reference>
<protein>
    <submittedName>
        <fullName evidence="3">Cytochrome C</fullName>
    </submittedName>
    <submittedName>
        <fullName evidence="2">Heme-binding domain-containing protein</fullName>
    </submittedName>
</protein>
<dbReference type="Proteomes" id="UP000224740">
    <property type="component" value="Unassembled WGS sequence"/>
</dbReference>
<evidence type="ECO:0000259" key="1">
    <source>
        <dbReference type="SMART" id="SM01235"/>
    </source>
</evidence>
<keyword evidence="4" id="KW-1185">Reference proteome</keyword>
<dbReference type="Pfam" id="PF14376">
    <property type="entry name" value="Haem_bd"/>
    <property type="match status" value="1"/>
</dbReference>
<dbReference type="SMART" id="SM01235">
    <property type="entry name" value="Haem_bd"/>
    <property type="match status" value="1"/>
</dbReference>
<evidence type="ECO:0000313" key="3">
    <source>
        <dbReference type="EMBL" id="PHO14398.1"/>
    </source>
</evidence>
<dbReference type="RefSeq" id="WP_099312181.1">
    <property type="nucleotide sequence ID" value="NZ_CP032101.1"/>
</dbReference>
<dbReference type="EMBL" id="CP032101">
    <property type="protein sequence ID" value="AXX86365.1"/>
    <property type="molecule type" value="Genomic_DNA"/>
</dbReference>
<evidence type="ECO:0000313" key="5">
    <source>
        <dbReference type="Proteomes" id="UP000264693"/>
    </source>
</evidence>
<evidence type="ECO:0000313" key="2">
    <source>
        <dbReference type="EMBL" id="AXX86365.1"/>
    </source>
</evidence>
<sequence>MKKTLLIFFVIFVVMQFIRPEQKNTKIVKELEIVAKPEVMNLFKTSCYDCHSNKTNWPWYSQVAPFSWVITSHVNDGRSALNFTQWNNYDKQKQEEKLRSIYKKVYAAMPLKSYTSFHEEADLTKEQREMIRNWTGVRR</sequence>
<feature type="domain" description="Haem-binding" evidence="1">
    <location>
        <begin position="9"/>
        <end position="139"/>
    </location>
</feature>
<reference evidence="3" key="2">
    <citation type="submission" date="2017-09" db="EMBL/GenBank/DDBJ databases">
        <authorList>
            <person name="Perez-Cataluna A."/>
            <person name="Figueras M.J."/>
            <person name="Salas-Masso N."/>
        </authorList>
    </citation>
    <scope>NUCLEOTIDE SEQUENCE</scope>
    <source>
        <strain evidence="3">CECT 7727</strain>
    </source>
</reference>
<dbReference type="KEGG" id="amar:AMRN_0598"/>
<gene>
    <name evidence="2" type="ORF">AMRN_0598</name>
    <name evidence="3" type="ORF">CPH92_12065</name>
</gene>
<dbReference type="EMBL" id="NXAO01000058">
    <property type="protein sequence ID" value="PHO14398.1"/>
    <property type="molecule type" value="Genomic_DNA"/>
</dbReference>
<reference evidence="2 5" key="3">
    <citation type="submission" date="2018-08" db="EMBL/GenBank/DDBJ databases">
        <title>Complete genome of the Arcobacter marinus type strain JCM 15502.</title>
        <authorList>
            <person name="Miller W.G."/>
            <person name="Yee E."/>
            <person name="Huynh S."/>
            <person name="Parker C.T."/>
        </authorList>
    </citation>
    <scope>NUCLEOTIDE SEQUENCE [LARGE SCALE GENOMIC DNA]</scope>
    <source>
        <strain evidence="2 5">JCM 15502</strain>
    </source>
</reference>
<dbReference type="InterPro" id="IPR025992">
    <property type="entry name" value="Haem-bd"/>
</dbReference>
<name>A0A347TID7_9BACT</name>